<evidence type="ECO:0000313" key="6">
    <source>
        <dbReference type="Proteomes" id="UP001055057"/>
    </source>
</evidence>
<dbReference type="InterPro" id="IPR000595">
    <property type="entry name" value="cNMP-bd_dom"/>
</dbReference>
<accession>A0ABQ4U503</accession>
<evidence type="ECO:0000256" key="1">
    <source>
        <dbReference type="ARBA" id="ARBA00023015"/>
    </source>
</evidence>
<dbReference type="EMBL" id="BPRB01000285">
    <property type="protein sequence ID" value="GJE62184.1"/>
    <property type="molecule type" value="Genomic_DNA"/>
</dbReference>
<protein>
    <recommendedName>
        <fullName evidence="4">Cyclic nucleotide-binding domain-containing protein</fullName>
    </recommendedName>
</protein>
<evidence type="ECO:0000259" key="4">
    <source>
        <dbReference type="PROSITE" id="PS50042"/>
    </source>
</evidence>
<dbReference type="Gene3D" id="1.10.10.10">
    <property type="entry name" value="Winged helix-like DNA-binding domain superfamily/Winged helix DNA-binding domain"/>
    <property type="match status" value="1"/>
</dbReference>
<name>A0ABQ4U503_9HYPH</name>
<dbReference type="Pfam" id="PF13545">
    <property type="entry name" value="HTH_Crp_2"/>
    <property type="match status" value="1"/>
</dbReference>
<dbReference type="PANTHER" id="PTHR24567:SF74">
    <property type="entry name" value="HTH-TYPE TRANSCRIPTIONAL REGULATOR ARCR"/>
    <property type="match status" value="1"/>
</dbReference>
<evidence type="ECO:0000256" key="3">
    <source>
        <dbReference type="ARBA" id="ARBA00023163"/>
    </source>
</evidence>
<proteinExistence type="predicted"/>
<sequence>MPPLEHASVRNRLLATLSPDDFDRLQPGLMAIVLDMREMLISAQRAIEHVYFVETGVVSIIADQSDGRIEIGLIGPEGVVGTPILLGADRSPHSAMVQAEGTALRLPASALRAAMDASPSLREILGRYVQTMMVQIGQTAYANADLTIEGRLARWILMTQDRLEQDELPLTHEFLSIMLGVRRPGVTTAIHGLEGFGMIRARRGQITVLDREKLLDLAGDAYGSAEAEYRRLILGAPDYRATSSASGAAPS</sequence>
<evidence type="ECO:0000256" key="2">
    <source>
        <dbReference type="ARBA" id="ARBA00023125"/>
    </source>
</evidence>
<comment type="caution">
    <text evidence="5">The sequence shown here is derived from an EMBL/GenBank/DDBJ whole genome shotgun (WGS) entry which is preliminary data.</text>
</comment>
<keyword evidence="1" id="KW-0805">Transcription regulation</keyword>
<dbReference type="InterPro" id="IPR036390">
    <property type="entry name" value="WH_DNA-bd_sf"/>
</dbReference>
<dbReference type="SUPFAM" id="SSF46785">
    <property type="entry name" value="Winged helix' DNA-binding domain"/>
    <property type="match status" value="1"/>
</dbReference>
<organism evidence="5 6">
    <name type="scientific">Methylobacterium trifolii</name>
    <dbReference type="NCBI Taxonomy" id="1003092"/>
    <lineage>
        <taxon>Bacteria</taxon>
        <taxon>Pseudomonadati</taxon>
        <taxon>Pseudomonadota</taxon>
        <taxon>Alphaproteobacteria</taxon>
        <taxon>Hyphomicrobiales</taxon>
        <taxon>Methylobacteriaceae</taxon>
        <taxon>Methylobacterium</taxon>
    </lineage>
</organism>
<dbReference type="InterPro" id="IPR012318">
    <property type="entry name" value="HTH_CRP"/>
</dbReference>
<reference evidence="5" key="1">
    <citation type="journal article" date="2021" name="Front. Microbiol.">
        <title>Comprehensive Comparative Genomics and Phenotyping of Methylobacterium Species.</title>
        <authorList>
            <person name="Alessa O."/>
            <person name="Ogura Y."/>
            <person name="Fujitani Y."/>
            <person name="Takami H."/>
            <person name="Hayashi T."/>
            <person name="Sahin N."/>
            <person name="Tani A."/>
        </authorList>
    </citation>
    <scope>NUCLEOTIDE SEQUENCE</scope>
    <source>
        <strain evidence="5">DSM 23632</strain>
    </source>
</reference>
<dbReference type="InterPro" id="IPR036388">
    <property type="entry name" value="WH-like_DNA-bd_sf"/>
</dbReference>
<dbReference type="Gene3D" id="2.60.120.10">
    <property type="entry name" value="Jelly Rolls"/>
    <property type="match status" value="1"/>
</dbReference>
<dbReference type="Proteomes" id="UP001055057">
    <property type="component" value="Unassembled WGS sequence"/>
</dbReference>
<dbReference type="PANTHER" id="PTHR24567">
    <property type="entry name" value="CRP FAMILY TRANSCRIPTIONAL REGULATORY PROTEIN"/>
    <property type="match status" value="1"/>
</dbReference>
<dbReference type="SUPFAM" id="SSF51206">
    <property type="entry name" value="cAMP-binding domain-like"/>
    <property type="match status" value="1"/>
</dbReference>
<dbReference type="InterPro" id="IPR050397">
    <property type="entry name" value="Env_Response_Regulators"/>
</dbReference>
<dbReference type="InterPro" id="IPR014710">
    <property type="entry name" value="RmlC-like_jellyroll"/>
</dbReference>
<reference evidence="5" key="2">
    <citation type="submission" date="2021-08" db="EMBL/GenBank/DDBJ databases">
        <authorList>
            <person name="Tani A."/>
            <person name="Ola A."/>
            <person name="Ogura Y."/>
            <person name="Katsura K."/>
            <person name="Hayashi T."/>
        </authorList>
    </citation>
    <scope>NUCLEOTIDE SEQUENCE</scope>
    <source>
        <strain evidence="5">DSM 23632</strain>
    </source>
</reference>
<dbReference type="Pfam" id="PF00027">
    <property type="entry name" value="cNMP_binding"/>
    <property type="match status" value="1"/>
</dbReference>
<dbReference type="SMART" id="SM00100">
    <property type="entry name" value="cNMP"/>
    <property type="match status" value="1"/>
</dbReference>
<feature type="domain" description="Cyclic nucleotide-binding" evidence="4">
    <location>
        <begin position="13"/>
        <end position="99"/>
    </location>
</feature>
<keyword evidence="6" id="KW-1185">Reference proteome</keyword>
<dbReference type="CDD" id="cd00038">
    <property type="entry name" value="CAP_ED"/>
    <property type="match status" value="1"/>
</dbReference>
<keyword evidence="2" id="KW-0238">DNA-binding</keyword>
<dbReference type="InterPro" id="IPR018490">
    <property type="entry name" value="cNMP-bd_dom_sf"/>
</dbReference>
<evidence type="ECO:0000313" key="5">
    <source>
        <dbReference type="EMBL" id="GJE62184.1"/>
    </source>
</evidence>
<keyword evidence="3" id="KW-0804">Transcription</keyword>
<dbReference type="PROSITE" id="PS50042">
    <property type="entry name" value="CNMP_BINDING_3"/>
    <property type="match status" value="1"/>
</dbReference>
<gene>
    <name evidence="5" type="ORF">MPOCJGCO_4314</name>
</gene>
<dbReference type="RefSeq" id="WP_238184824.1">
    <property type="nucleotide sequence ID" value="NZ_BPRB01000285.1"/>
</dbReference>